<dbReference type="OrthoDB" id="24683at2759"/>
<dbReference type="WBParaSite" id="EVEC_0000461001-mRNA-1">
    <property type="protein sequence ID" value="EVEC_0000461001-mRNA-1"/>
    <property type="gene ID" value="EVEC_0000461001"/>
</dbReference>
<proteinExistence type="predicted"/>
<reference evidence="1 2" key="2">
    <citation type="submission" date="2018-10" db="EMBL/GenBank/DDBJ databases">
        <authorList>
            <consortium name="Pathogen Informatics"/>
        </authorList>
    </citation>
    <scope>NUCLEOTIDE SEQUENCE [LARGE SCALE GENOMIC DNA]</scope>
</reference>
<sequence>MRQLACRFCKNTRHIFVVDPQLDLRYRFENRLEMSKMLKARTLMVDLKSVEASYMKWWEAYENLCELSKTESDKFSVQKKFLLSLEDGLLDALRLPNDVESFSYTAPNLKLKKRKPTFLSYLEESGMLKVSPPNIVRGAVIEGVNIPLDNYLAFTDGSISAVPQYLTGGCCSKVELSTNPQRTKIVALSFCTSKNDALEEYCFWKSSIGNLISSKLAFDFEFVTLPVRNLFNFESGASIAVYDDLEVARIAFCGDYISRRLNITVDTESELLKFLHLVYTEIDVTKYDQ</sequence>
<evidence type="ECO:0000313" key="1">
    <source>
        <dbReference type="EMBL" id="VDD89567.1"/>
    </source>
</evidence>
<dbReference type="AlphaFoldDB" id="A0A0N4V3I0"/>
<reference evidence="3" key="1">
    <citation type="submission" date="2017-02" db="UniProtKB">
        <authorList>
            <consortium name="WormBaseParasite"/>
        </authorList>
    </citation>
    <scope>IDENTIFICATION</scope>
</reference>
<accession>A0A0N4V3I0</accession>
<name>A0A0N4V3I0_ENTVE</name>
<dbReference type="Proteomes" id="UP000274131">
    <property type="component" value="Unassembled WGS sequence"/>
</dbReference>
<keyword evidence="2" id="KW-1185">Reference proteome</keyword>
<dbReference type="EMBL" id="UXUI01007822">
    <property type="protein sequence ID" value="VDD89567.1"/>
    <property type="molecule type" value="Genomic_DNA"/>
</dbReference>
<evidence type="ECO:0000313" key="3">
    <source>
        <dbReference type="WBParaSite" id="EVEC_0000461001-mRNA-1"/>
    </source>
</evidence>
<protein>
    <submittedName>
        <fullName evidence="3">RES domain-containing protein</fullName>
    </submittedName>
</protein>
<evidence type="ECO:0000313" key="2">
    <source>
        <dbReference type="Proteomes" id="UP000274131"/>
    </source>
</evidence>
<organism evidence="3">
    <name type="scientific">Enterobius vermicularis</name>
    <name type="common">Human pinworm</name>
    <dbReference type="NCBI Taxonomy" id="51028"/>
    <lineage>
        <taxon>Eukaryota</taxon>
        <taxon>Metazoa</taxon>
        <taxon>Ecdysozoa</taxon>
        <taxon>Nematoda</taxon>
        <taxon>Chromadorea</taxon>
        <taxon>Rhabditida</taxon>
        <taxon>Spirurina</taxon>
        <taxon>Oxyuridomorpha</taxon>
        <taxon>Oxyuroidea</taxon>
        <taxon>Oxyuridae</taxon>
        <taxon>Enterobius</taxon>
    </lineage>
</organism>
<dbReference type="STRING" id="51028.A0A0N4V3I0"/>
<gene>
    <name evidence="1" type="ORF">EVEC_LOCUS4318</name>
</gene>